<dbReference type="CDD" id="cd00207">
    <property type="entry name" value="fer2"/>
    <property type="match status" value="1"/>
</dbReference>
<dbReference type="RefSeq" id="WP_011063340.1">
    <property type="nucleotide sequence ID" value="NZ_CP022097.2"/>
</dbReference>
<dbReference type="Pfam" id="PF00970">
    <property type="entry name" value="FAD_binding_6"/>
    <property type="match status" value="1"/>
</dbReference>
<dbReference type="InterPro" id="IPR039261">
    <property type="entry name" value="FNR_nucleotide-bd"/>
</dbReference>
<dbReference type="InterPro" id="IPR017938">
    <property type="entry name" value="Riboflavin_synthase-like_b-brl"/>
</dbReference>
<dbReference type="Gene3D" id="3.40.50.80">
    <property type="entry name" value="Nucleotide-binding domain of ferredoxin-NADP reductase (FNR) module"/>
    <property type="match status" value="1"/>
</dbReference>
<dbReference type="Gene3D" id="2.40.30.10">
    <property type="entry name" value="Translation factors"/>
    <property type="match status" value="1"/>
</dbReference>
<gene>
    <name evidence="5" type="ORF">FEF10_22710</name>
</gene>
<dbReference type="InterPro" id="IPR008333">
    <property type="entry name" value="Cbr1-like_FAD-bd_dom"/>
</dbReference>
<evidence type="ECO:0000313" key="5">
    <source>
        <dbReference type="EMBL" id="TMM62893.1"/>
    </source>
</evidence>
<dbReference type="PROSITE" id="PS51384">
    <property type="entry name" value="FAD_FR"/>
    <property type="match status" value="1"/>
</dbReference>
<feature type="domain" description="2Fe-2S ferredoxin-type" evidence="3">
    <location>
        <begin position="2"/>
        <end position="90"/>
    </location>
</feature>
<dbReference type="InterPro" id="IPR017927">
    <property type="entry name" value="FAD-bd_FR_type"/>
</dbReference>
<dbReference type="PANTHER" id="PTHR47354">
    <property type="entry name" value="NADH OXIDOREDUCTASE HCR"/>
    <property type="match status" value="1"/>
</dbReference>
<dbReference type="Proteomes" id="UP000310095">
    <property type="component" value="Unassembled WGS sequence"/>
</dbReference>
<comment type="caution">
    <text evidence="5">The sequence shown here is derived from an EMBL/GenBank/DDBJ whole genome shotgun (WGS) entry which is preliminary data.</text>
</comment>
<evidence type="ECO:0000256" key="1">
    <source>
        <dbReference type="ARBA" id="ARBA00023014"/>
    </source>
</evidence>
<evidence type="ECO:0000313" key="6">
    <source>
        <dbReference type="Proteomes" id="UP000310095"/>
    </source>
</evidence>
<evidence type="ECO:0000256" key="2">
    <source>
        <dbReference type="ARBA" id="ARBA00034078"/>
    </source>
</evidence>
<dbReference type="Gene3D" id="3.10.20.30">
    <property type="match status" value="1"/>
</dbReference>
<dbReference type="PRINTS" id="PR00410">
    <property type="entry name" value="PHEHYDRXLASE"/>
</dbReference>
<evidence type="ECO:0000259" key="4">
    <source>
        <dbReference type="PROSITE" id="PS51384"/>
    </source>
</evidence>
<sequence length="329" mass="36322">MHTITLSNHKSFAAEQEKSLLDNGRSQNIILEYSCRTGRCGICKAKLLKGTTTILQEELALTETDSTAGYILTCCRAPSSDIELDIEDLGQLADIKIKTVPCRVDSIELMSEDIVRVLLRTPPASTLFYLSGQYIDIIGKEGIRRSYSIANAQRDDGKLELHIKRVYEGVMSQYWFNQAQVNDLLRLEGPLGTFCLRNSAATHLVFLATGTGIAPVKAILETLALNPDQLTGKYVHVYWGGRTESDIYWRPELPGIDMVFTPVLSRAPIQWSGRRGHVHNALIADAIELSDAVVYACGSEAMIHSAHDILTTAGLPVKNFYSDAFVSSN</sequence>
<proteinExistence type="predicted"/>
<dbReference type="Pfam" id="PF00175">
    <property type="entry name" value="NAD_binding_1"/>
    <property type="match status" value="1"/>
</dbReference>
<dbReference type="PROSITE" id="PS51085">
    <property type="entry name" value="2FE2S_FER_2"/>
    <property type="match status" value="1"/>
</dbReference>
<dbReference type="SUPFAM" id="SSF54292">
    <property type="entry name" value="2Fe-2S ferredoxin-like"/>
    <property type="match status" value="1"/>
</dbReference>
<reference evidence="5 6" key="1">
    <citation type="submission" date="2019-05" db="EMBL/GenBank/DDBJ databases">
        <title>Identification and Biocontrol Activity Analysis of Biocontrol Strain PF-1 Based on Genome-wide Data.</title>
        <authorList>
            <person name="Qi J."/>
        </authorList>
    </citation>
    <scope>NUCLEOTIDE SEQUENCE [LARGE SCALE GENOMIC DNA]</scope>
    <source>
        <strain evidence="5 6">PF-1</strain>
    </source>
</reference>
<comment type="cofactor">
    <cofactor evidence="2">
        <name>[2Fe-2S] cluster</name>
        <dbReference type="ChEBI" id="CHEBI:190135"/>
    </cofactor>
</comment>
<dbReference type="SUPFAM" id="SSF63380">
    <property type="entry name" value="Riboflavin synthase domain-like"/>
    <property type="match status" value="1"/>
</dbReference>
<dbReference type="InterPro" id="IPR006058">
    <property type="entry name" value="2Fe2S_fd_BS"/>
</dbReference>
<keyword evidence="6" id="KW-1185">Reference proteome</keyword>
<dbReference type="InterPro" id="IPR050415">
    <property type="entry name" value="MRET"/>
</dbReference>
<organism evidence="5 6">
    <name type="scientific">Pseudomonas protegens</name>
    <dbReference type="NCBI Taxonomy" id="380021"/>
    <lineage>
        <taxon>Bacteria</taxon>
        <taxon>Pseudomonadati</taxon>
        <taxon>Pseudomonadota</taxon>
        <taxon>Gammaproteobacteria</taxon>
        <taxon>Pseudomonadales</taxon>
        <taxon>Pseudomonadaceae</taxon>
        <taxon>Pseudomonas</taxon>
    </lineage>
</organism>
<dbReference type="InterPro" id="IPR036010">
    <property type="entry name" value="2Fe-2S_ferredoxin-like_sf"/>
</dbReference>
<keyword evidence="1" id="KW-0479">Metal-binding</keyword>
<dbReference type="PRINTS" id="PR00371">
    <property type="entry name" value="FPNCR"/>
</dbReference>
<dbReference type="PROSITE" id="PS00197">
    <property type="entry name" value="2FE2S_FER_1"/>
    <property type="match status" value="1"/>
</dbReference>
<evidence type="ECO:0000259" key="3">
    <source>
        <dbReference type="PROSITE" id="PS51085"/>
    </source>
</evidence>
<feature type="domain" description="FAD-binding FR-type" evidence="4">
    <location>
        <begin position="97"/>
        <end position="197"/>
    </location>
</feature>
<keyword evidence="1" id="KW-0408">Iron</keyword>
<dbReference type="PANTHER" id="PTHR47354:SF5">
    <property type="entry name" value="PROTEIN RFBI"/>
    <property type="match status" value="1"/>
</dbReference>
<dbReference type="InterPro" id="IPR012675">
    <property type="entry name" value="Beta-grasp_dom_sf"/>
</dbReference>
<dbReference type="InterPro" id="IPR001709">
    <property type="entry name" value="Flavoprot_Pyr_Nucl_cyt_Rdtase"/>
</dbReference>
<dbReference type="InterPro" id="IPR001041">
    <property type="entry name" value="2Fe-2S_ferredoxin-type"/>
</dbReference>
<dbReference type="EMBL" id="VAVY01000003">
    <property type="protein sequence ID" value="TMM62893.1"/>
    <property type="molecule type" value="Genomic_DNA"/>
</dbReference>
<dbReference type="SUPFAM" id="SSF52343">
    <property type="entry name" value="Ferredoxin reductase-like, C-terminal NADP-linked domain"/>
    <property type="match status" value="1"/>
</dbReference>
<keyword evidence="1" id="KW-0411">Iron-sulfur</keyword>
<accession>A0ABY2VHJ0</accession>
<dbReference type="CDD" id="cd06189">
    <property type="entry name" value="flavin_oxioreductase"/>
    <property type="match status" value="1"/>
</dbReference>
<dbReference type="InterPro" id="IPR001433">
    <property type="entry name" value="OxRdtase_FAD/NAD-bd"/>
</dbReference>
<protein>
    <submittedName>
        <fullName evidence="5">2Fe-2S iron-sulfur cluster binding domain-containing protein</fullName>
    </submittedName>
</protein>
<dbReference type="Pfam" id="PF00111">
    <property type="entry name" value="Fer2"/>
    <property type="match status" value="1"/>
</dbReference>
<name>A0ABY2VHJ0_9PSED</name>